<comment type="caution">
    <text evidence="7">The sequence shown here is derived from an EMBL/GenBank/DDBJ whole genome shotgun (WGS) entry which is preliminary data.</text>
</comment>
<dbReference type="NCBIfam" id="NF010738">
    <property type="entry name" value="PRK14140.1"/>
    <property type="match status" value="1"/>
</dbReference>
<dbReference type="SUPFAM" id="SSF51064">
    <property type="entry name" value="Head domain of nucleotide exchange factor GrpE"/>
    <property type="match status" value="1"/>
</dbReference>
<keyword evidence="3 4" id="KW-0346">Stress response</keyword>
<evidence type="ECO:0000256" key="1">
    <source>
        <dbReference type="ARBA" id="ARBA00009054"/>
    </source>
</evidence>
<dbReference type="InterPro" id="IPR013805">
    <property type="entry name" value="GrpE_CC"/>
</dbReference>
<proteinExistence type="inferred from homology"/>
<comment type="function">
    <text evidence="3 4">Participates actively in the response to hyperosmotic and heat shock by preventing the aggregation of stress-denatured proteins, in association with DnaK and GrpE. It is the nucleotide exchange factor for DnaK and may function as a thermosensor. Unfolded proteins bind initially to DnaJ; upon interaction with the DnaJ-bound protein, DnaK hydrolyzes its bound ATP, resulting in the formation of a stable complex. GrpE releases ADP from DnaK; ATP binding to DnaK triggers the release of the substrate protein, thus completing the reaction cycle. Several rounds of ATP-dependent interactions between DnaJ, DnaK and GrpE are required for fully efficient folding.</text>
</comment>
<name>A0ABU5CI77_9BACI</name>
<dbReference type="CDD" id="cd00446">
    <property type="entry name" value="GrpE"/>
    <property type="match status" value="1"/>
</dbReference>
<evidence type="ECO:0000256" key="2">
    <source>
        <dbReference type="ARBA" id="ARBA00023186"/>
    </source>
</evidence>
<protein>
    <recommendedName>
        <fullName evidence="3 4">Protein GrpE</fullName>
    </recommendedName>
    <alternativeName>
        <fullName evidence="3">HSP-70 cofactor</fullName>
    </alternativeName>
</protein>
<dbReference type="Proteomes" id="UP001228376">
    <property type="component" value="Unassembled WGS sequence"/>
</dbReference>
<keyword evidence="2 3" id="KW-0143">Chaperone</keyword>
<keyword evidence="8" id="KW-1185">Reference proteome</keyword>
<evidence type="ECO:0000313" key="8">
    <source>
        <dbReference type="Proteomes" id="UP001228376"/>
    </source>
</evidence>
<gene>
    <name evidence="3 7" type="primary">grpE</name>
    <name evidence="7" type="ORF">P5G51_009040</name>
</gene>
<keyword evidence="3" id="KW-0963">Cytoplasm</keyword>
<comment type="subunit">
    <text evidence="3">Homodimer.</text>
</comment>
<evidence type="ECO:0000313" key="7">
    <source>
        <dbReference type="EMBL" id="MDY0405524.1"/>
    </source>
</evidence>
<dbReference type="PANTHER" id="PTHR21237">
    <property type="entry name" value="GRPE PROTEIN"/>
    <property type="match status" value="1"/>
</dbReference>
<organism evidence="7 8">
    <name type="scientific">Tigheibacillus jepli</name>
    <dbReference type="NCBI Taxonomy" id="3035914"/>
    <lineage>
        <taxon>Bacteria</taxon>
        <taxon>Bacillati</taxon>
        <taxon>Bacillota</taxon>
        <taxon>Bacilli</taxon>
        <taxon>Bacillales</taxon>
        <taxon>Bacillaceae</taxon>
        <taxon>Tigheibacillus</taxon>
    </lineage>
</organism>
<dbReference type="PANTHER" id="PTHR21237:SF23">
    <property type="entry name" value="GRPE PROTEIN HOMOLOG, MITOCHONDRIAL"/>
    <property type="match status" value="1"/>
</dbReference>
<evidence type="ECO:0000256" key="4">
    <source>
        <dbReference type="RuleBase" id="RU000639"/>
    </source>
</evidence>
<feature type="compositionally biased region" description="Basic and acidic residues" evidence="6">
    <location>
        <begin position="61"/>
        <end position="75"/>
    </location>
</feature>
<dbReference type="SUPFAM" id="SSF58014">
    <property type="entry name" value="Coiled-coil domain of nucleotide exchange factor GrpE"/>
    <property type="match status" value="1"/>
</dbReference>
<dbReference type="Gene3D" id="2.30.22.10">
    <property type="entry name" value="Head domain of nucleotide exchange factor GrpE"/>
    <property type="match status" value="1"/>
</dbReference>
<feature type="region of interest" description="Disordered" evidence="6">
    <location>
        <begin position="1"/>
        <end position="75"/>
    </location>
</feature>
<dbReference type="RefSeq" id="WP_306066245.1">
    <property type="nucleotide sequence ID" value="NZ_JAROCA020000001.1"/>
</dbReference>
<dbReference type="PRINTS" id="PR00773">
    <property type="entry name" value="GRPEPROTEIN"/>
</dbReference>
<comment type="subcellular location">
    <subcellularLocation>
        <location evidence="3">Cytoplasm</location>
    </subcellularLocation>
</comment>
<accession>A0ABU5CI77</accession>
<dbReference type="PROSITE" id="PS01071">
    <property type="entry name" value="GRPE"/>
    <property type="match status" value="1"/>
</dbReference>
<feature type="compositionally biased region" description="Polar residues" evidence="6">
    <location>
        <begin position="7"/>
        <end position="18"/>
    </location>
</feature>
<evidence type="ECO:0000256" key="6">
    <source>
        <dbReference type="SAM" id="MobiDB-lite"/>
    </source>
</evidence>
<sequence>MEKTNNENEQMTDKNNAARSEEETETLQVDESQKDEESQSEESSVGEETENAAEDMSSQSERTEEVEKLRQEKDKIFNQLARTQAEYDNFKKRTQKEKQADQKYRAQELVTALLPAIDNFERALQAEATDGVASFMEGMSMIYNQLMEALQSQGVSPIETVGKEFDPNLHHAVMQAEDDNYDSNIVVEELQKGYMLKDRVIRPAMVKVNK</sequence>
<evidence type="ECO:0000256" key="3">
    <source>
        <dbReference type="HAMAP-Rule" id="MF_01151"/>
    </source>
</evidence>
<dbReference type="HAMAP" id="MF_01151">
    <property type="entry name" value="GrpE"/>
    <property type="match status" value="1"/>
</dbReference>
<reference evidence="7 8" key="1">
    <citation type="submission" date="2023-10" db="EMBL/GenBank/DDBJ databases">
        <title>179-bfca-hs.</title>
        <authorList>
            <person name="Miliotis G."/>
            <person name="Sengupta P."/>
            <person name="Hameed A."/>
            <person name="Chuvochina M."/>
            <person name="Mcdonagh F."/>
            <person name="Simpson A.C."/>
            <person name="Singh N.K."/>
            <person name="Rekha P.D."/>
            <person name="Raman K."/>
            <person name="Hugenholtz P."/>
            <person name="Venkateswaran K."/>
        </authorList>
    </citation>
    <scope>NUCLEOTIDE SEQUENCE [LARGE SCALE GENOMIC DNA]</scope>
    <source>
        <strain evidence="7 8">179-BFC-A-HS</strain>
    </source>
</reference>
<feature type="compositionally biased region" description="Acidic residues" evidence="6">
    <location>
        <begin position="38"/>
        <end position="53"/>
    </location>
</feature>
<dbReference type="InterPro" id="IPR000740">
    <property type="entry name" value="GrpE"/>
</dbReference>
<dbReference type="Pfam" id="PF01025">
    <property type="entry name" value="GrpE"/>
    <property type="match status" value="1"/>
</dbReference>
<dbReference type="Gene3D" id="3.90.20.20">
    <property type="match status" value="1"/>
</dbReference>
<dbReference type="EMBL" id="JAROCA020000001">
    <property type="protein sequence ID" value="MDY0405524.1"/>
    <property type="molecule type" value="Genomic_DNA"/>
</dbReference>
<dbReference type="InterPro" id="IPR009012">
    <property type="entry name" value="GrpE_head"/>
</dbReference>
<evidence type="ECO:0000256" key="5">
    <source>
        <dbReference type="RuleBase" id="RU004478"/>
    </source>
</evidence>
<comment type="similarity">
    <text evidence="1 3 5">Belongs to the GrpE family.</text>
</comment>